<dbReference type="AlphaFoldDB" id="A0A6J6NS46"/>
<evidence type="ECO:0000313" key="2">
    <source>
        <dbReference type="EMBL" id="CAB4689227.1"/>
    </source>
</evidence>
<feature type="compositionally biased region" description="Basic and acidic residues" evidence="1">
    <location>
        <begin position="1"/>
        <end position="23"/>
    </location>
</feature>
<proteinExistence type="predicted"/>
<name>A0A6J6NS46_9ZZZZ</name>
<protein>
    <submittedName>
        <fullName evidence="2">Unannotated protein</fullName>
    </submittedName>
</protein>
<sequence length="192" mass="21598">MVGRHERTTLRLPHSDRYLEQRRTTSQNARRRLSDDRQGTHIALTSCPRQRRTQTAFGLFVEQHPCTVAHDQCCASTKRCARLCIGHAWQCIGRKMVADQCSELDRQQCGAARGVYRSGRRSHLARLRAESVDNMGNMGNMGDVGDITPSVPLAHRKRQMPLDLSIEWHLHNTKSAAALQGITDPCGLRNAC</sequence>
<dbReference type="EMBL" id="CAEZXM010000099">
    <property type="protein sequence ID" value="CAB4689227.1"/>
    <property type="molecule type" value="Genomic_DNA"/>
</dbReference>
<reference evidence="2" key="1">
    <citation type="submission" date="2020-05" db="EMBL/GenBank/DDBJ databases">
        <authorList>
            <person name="Chiriac C."/>
            <person name="Salcher M."/>
            <person name="Ghai R."/>
            <person name="Kavagutti S V."/>
        </authorList>
    </citation>
    <scope>NUCLEOTIDE SEQUENCE</scope>
</reference>
<evidence type="ECO:0000256" key="1">
    <source>
        <dbReference type="SAM" id="MobiDB-lite"/>
    </source>
</evidence>
<organism evidence="2">
    <name type="scientific">freshwater metagenome</name>
    <dbReference type="NCBI Taxonomy" id="449393"/>
    <lineage>
        <taxon>unclassified sequences</taxon>
        <taxon>metagenomes</taxon>
        <taxon>ecological metagenomes</taxon>
    </lineage>
</organism>
<accession>A0A6J6NS46</accession>
<gene>
    <name evidence="2" type="ORF">UFOPK2366_00655</name>
</gene>
<feature type="region of interest" description="Disordered" evidence="1">
    <location>
        <begin position="1"/>
        <end position="39"/>
    </location>
</feature>